<keyword evidence="3" id="KW-1185">Reference proteome</keyword>
<evidence type="ECO:0000313" key="2">
    <source>
        <dbReference type="EMBL" id="MDO7875771.1"/>
    </source>
</evidence>
<gene>
    <name evidence="2" type="ORF">Q5H93_13590</name>
</gene>
<name>A0ABT9BGJ8_9BACT</name>
<comment type="caution">
    <text evidence="2">The sequence shown here is derived from an EMBL/GenBank/DDBJ whole genome shotgun (WGS) entry which is preliminary data.</text>
</comment>
<protein>
    <submittedName>
        <fullName evidence="2">Membrane-binding protein</fullName>
    </submittedName>
</protein>
<evidence type="ECO:0000256" key="1">
    <source>
        <dbReference type="SAM" id="SignalP"/>
    </source>
</evidence>
<accession>A0ABT9BGJ8</accession>
<sequence>MVFLSRYFLRLTAPLLLAMPLLLSQPATAQTAPATTDVIREITDVVGLKARFELRATRDVDNAAAVVYNGKRFLLYNPDFLASVNRAGHTDWAGISILAHEMGHHLNGHTLRAGGSQPADELEADEFSGFVLRKMGASLAQAQAAMASVADNHTSGTHPARAPRLTAIGQGWQRANAQIVASTRSAAPSAEPAVIAAEPAQRQPAAYRRTASTRGASAGDVVAVNSAGEPVKLVGQLTFSANPEQRYYLTSALKVLRVNDDTDSAEVVGRLSRTSSPAFPFVLTDSQQRRLFITERGDVYDKSGKRVARLHDQL</sequence>
<dbReference type="RefSeq" id="WP_305007088.1">
    <property type="nucleotide sequence ID" value="NZ_JAUQSY010000008.1"/>
</dbReference>
<keyword evidence="1" id="KW-0732">Signal</keyword>
<dbReference type="Proteomes" id="UP001176429">
    <property type="component" value="Unassembled WGS sequence"/>
</dbReference>
<reference evidence="2" key="1">
    <citation type="submission" date="2023-07" db="EMBL/GenBank/DDBJ databases">
        <authorList>
            <person name="Kim M.K."/>
        </authorList>
    </citation>
    <scope>NUCLEOTIDE SEQUENCE</scope>
    <source>
        <strain evidence="2">ASUV-10-1</strain>
    </source>
</reference>
<proteinExistence type="predicted"/>
<feature type="signal peptide" evidence="1">
    <location>
        <begin position="1"/>
        <end position="29"/>
    </location>
</feature>
<feature type="chain" id="PRO_5045841953" evidence="1">
    <location>
        <begin position="30"/>
        <end position="314"/>
    </location>
</feature>
<dbReference type="EMBL" id="JAUQSY010000008">
    <property type="protein sequence ID" value="MDO7875771.1"/>
    <property type="molecule type" value="Genomic_DNA"/>
</dbReference>
<organism evidence="2 3">
    <name type="scientific">Hymenobacter aranciens</name>
    <dbReference type="NCBI Taxonomy" id="3063996"/>
    <lineage>
        <taxon>Bacteria</taxon>
        <taxon>Pseudomonadati</taxon>
        <taxon>Bacteroidota</taxon>
        <taxon>Cytophagia</taxon>
        <taxon>Cytophagales</taxon>
        <taxon>Hymenobacteraceae</taxon>
        <taxon>Hymenobacter</taxon>
    </lineage>
</organism>
<evidence type="ECO:0000313" key="3">
    <source>
        <dbReference type="Proteomes" id="UP001176429"/>
    </source>
</evidence>